<dbReference type="AlphaFoldDB" id="A0A8R1DM26"/>
<keyword evidence="6 9" id="KW-0472">Membrane</keyword>
<reference evidence="12" key="1">
    <citation type="submission" date="2010-08" db="EMBL/GenBank/DDBJ databases">
        <authorList>
            <consortium name="Caenorhabditis japonica Sequencing Consortium"/>
            <person name="Wilson R.K."/>
        </authorList>
    </citation>
    <scope>NUCLEOTIDE SEQUENCE [LARGE SCALE GENOMIC DNA]</scope>
    <source>
        <strain evidence="12">DF5081</strain>
    </source>
</reference>
<keyword evidence="2" id="KW-1003">Cell membrane</keyword>
<evidence type="ECO:0000259" key="10">
    <source>
        <dbReference type="PROSITE" id="PS50262"/>
    </source>
</evidence>
<accession>A0A8R1DM26</accession>
<dbReference type="GO" id="GO:0005886">
    <property type="term" value="C:plasma membrane"/>
    <property type="evidence" value="ECO:0007669"/>
    <property type="project" value="UniProtKB-SubCell"/>
</dbReference>
<dbReference type="Gene3D" id="1.20.1070.10">
    <property type="entry name" value="Rhodopsin 7-helix transmembrane proteins"/>
    <property type="match status" value="1"/>
</dbReference>
<evidence type="ECO:0000256" key="2">
    <source>
        <dbReference type="ARBA" id="ARBA00022475"/>
    </source>
</evidence>
<evidence type="ECO:0000256" key="9">
    <source>
        <dbReference type="SAM" id="Phobius"/>
    </source>
</evidence>
<keyword evidence="12" id="KW-1185">Reference proteome</keyword>
<dbReference type="InterPro" id="IPR040435">
    <property type="entry name" value="Put_GPCR_Chromadorea"/>
</dbReference>
<dbReference type="InterPro" id="IPR017452">
    <property type="entry name" value="GPCR_Rhodpsn_7TM"/>
</dbReference>
<protein>
    <submittedName>
        <fullName evidence="11">G_PROTEIN_RECEP_F1_2 domain-containing protein</fullName>
    </submittedName>
</protein>
<dbReference type="GO" id="GO:0004930">
    <property type="term" value="F:G protein-coupled receptor activity"/>
    <property type="evidence" value="ECO:0007669"/>
    <property type="project" value="UniProtKB-KW"/>
</dbReference>
<name>A0A8R1DM26_CAEJA</name>
<sequence length="393" mass="44776">MTPFADCPGYFTPSLELFSVCSNVTDFCGHVKDFYKIDQILQWAVFIVPCVMCTIAFFLNAHNFYVLIPMFRSMDDRTKKRYVFLISRILSATMSQISIFLVPIAMHFTDFNFWAMAVFLVFDMLSFLSFLGNILILWFIRRFSLPGGIVGTTLTLYVVIVHPVFYQREFSYQRCLKIVVAFWVCSAIVAIGCGTVQAAFMSEDSPFKCDYHTCEMPVLVFSIVCISVTFTISLAIQFFVIISLACHQRKSQQRGDYSSTAKQLIGVKRSLISAFFVFLIMAVFEVTSAIILLQNVVNIANHSASLCEMFESSDFHSVFRCFRVQIKYSVVSFLKEPVFSLVVDNVALSLKEEISLFDGEDLQTQWSTIAKDRNAWNAVIRDHIRLSKNGSTK</sequence>
<evidence type="ECO:0000256" key="4">
    <source>
        <dbReference type="ARBA" id="ARBA00022989"/>
    </source>
</evidence>
<dbReference type="Pfam" id="PF00001">
    <property type="entry name" value="7tm_1"/>
    <property type="match status" value="1"/>
</dbReference>
<evidence type="ECO:0000256" key="3">
    <source>
        <dbReference type="ARBA" id="ARBA00022692"/>
    </source>
</evidence>
<keyword evidence="8" id="KW-0807">Transducer</keyword>
<keyword evidence="7" id="KW-0675">Receptor</keyword>
<dbReference type="InterPro" id="IPR000276">
    <property type="entry name" value="GPCR_Rhodpsn"/>
</dbReference>
<dbReference type="CDD" id="cd00637">
    <property type="entry name" value="7tm_classA_rhodopsin-like"/>
    <property type="match status" value="1"/>
</dbReference>
<evidence type="ECO:0000256" key="5">
    <source>
        <dbReference type="ARBA" id="ARBA00023040"/>
    </source>
</evidence>
<evidence type="ECO:0000256" key="7">
    <source>
        <dbReference type="ARBA" id="ARBA00023170"/>
    </source>
</evidence>
<feature type="transmembrane region" description="Helical" evidence="9">
    <location>
        <begin position="146"/>
        <end position="166"/>
    </location>
</feature>
<evidence type="ECO:0000256" key="6">
    <source>
        <dbReference type="ARBA" id="ARBA00023136"/>
    </source>
</evidence>
<feature type="transmembrane region" description="Helical" evidence="9">
    <location>
        <begin position="40"/>
        <end position="62"/>
    </location>
</feature>
<reference evidence="11" key="2">
    <citation type="submission" date="2022-06" db="UniProtKB">
        <authorList>
            <consortium name="EnsemblMetazoa"/>
        </authorList>
    </citation>
    <scope>IDENTIFICATION</scope>
    <source>
        <strain evidence="11">DF5081</strain>
    </source>
</reference>
<dbReference type="PANTHER" id="PTHR37441:SF3">
    <property type="entry name" value="G-PROTEIN COUPLED RECEPTOR B0244.7-RELATED"/>
    <property type="match status" value="1"/>
</dbReference>
<keyword evidence="4 9" id="KW-1133">Transmembrane helix</keyword>
<dbReference type="Proteomes" id="UP000005237">
    <property type="component" value="Unassembled WGS sequence"/>
</dbReference>
<keyword evidence="5" id="KW-0297">G-protein coupled receptor</keyword>
<proteinExistence type="predicted"/>
<feature type="transmembrane region" description="Helical" evidence="9">
    <location>
        <begin position="178"/>
        <end position="200"/>
    </location>
</feature>
<feature type="domain" description="G-protein coupled receptors family 1 profile" evidence="10">
    <location>
        <begin position="62"/>
        <end position="280"/>
    </location>
</feature>
<dbReference type="EnsemblMetazoa" id="CJA05268b.1">
    <property type="protein sequence ID" value="CJA05268b.1"/>
    <property type="gene ID" value="WBGene00124472"/>
</dbReference>
<feature type="transmembrane region" description="Helical" evidence="9">
    <location>
        <begin position="113"/>
        <end position="140"/>
    </location>
</feature>
<keyword evidence="3 9" id="KW-0812">Transmembrane</keyword>
<evidence type="ECO:0000256" key="1">
    <source>
        <dbReference type="ARBA" id="ARBA00004651"/>
    </source>
</evidence>
<evidence type="ECO:0000313" key="11">
    <source>
        <dbReference type="EnsemblMetazoa" id="CJA05268b.1"/>
    </source>
</evidence>
<comment type="subcellular location">
    <subcellularLocation>
        <location evidence="1">Cell membrane</location>
        <topology evidence="1">Multi-pass membrane protein</topology>
    </subcellularLocation>
</comment>
<organism evidence="11 12">
    <name type="scientific">Caenorhabditis japonica</name>
    <dbReference type="NCBI Taxonomy" id="281687"/>
    <lineage>
        <taxon>Eukaryota</taxon>
        <taxon>Metazoa</taxon>
        <taxon>Ecdysozoa</taxon>
        <taxon>Nematoda</taxon>
        <taxon>Chromadorea</taxon>
        <taxon>Rhabditida</taxon>
        <taxon>Rhabditina</taxon>
        <taxon>Rhabditomorpha</taxon>
        <taxon>Rhabditoidea</taxon>
        <taxon>Rhabditidae</taxon>
        <taxon>Peloderinae</taxon>
        <taxon>Caenorhabditis</taxon>
    </lineage>
</organism>
<evidence type="ECO:0000256" key="8">
    <source>
        <dbReference type="ARBA" id="ARBA00023224"/>
    </source>
</evidence>
<dbReference type="PANTHER" id="PTHR37441">
    <property type="entry name" value="PROTEIN CBG16518"/>
    <property type="match status" value="1"/>
</dbReference>
<feature type="transmembrane region" description="Helical" evidence="9">
    <location>
        <begin position="82"/>
        <end position="106"/>
    </location>
</feature>
<evidence type="ECO:0000313" key="12">
    <source>
        <dbReference type="Proteomes" id="UP000005237"/>
    </source>
</evidence>
<dbReference type="SUPFAM" id="SSF81321">
    <property type="entry name" value="Family A G protein-coupled receptor-like"/>
    <property type="match status" value="1"/>
</dbReference>
<dbReference type="PROSITE" id="PS50262">
    <property type="entry name" value="G_PROTEIN_RECEP_F1_2"/>
    <property type="match status" value="1"/>
</dbReference>
<feature type="transmembrane region" description="Helical" evidence="9">
    <location>
        <begin position="220"/>
        <end position="245"/>
    </location>
</feature>
<feature type="transmembrane region" description="Helical" evidence="9">
    <location>
        <begin position="271"/>
        <end position="293"/>
    </location>
</feature>